<feature type="binding site" evidence="14">
    <location>
        <begin position="590"/>
        <end position="591"/>
    </location>
    <ligand>
        <name>NADP(+)</name>
        <dbReference type="ChEBI" id="CHEBI:58349"/>
    </ligand>
</feature>
<feature type="domain" description="Flavodoxin-like" evidence="16">
    <location>
        <begin position="55"/>
        <end position="198"/>
    </location>
</feature>
<dbReference type="SUPFAM" id="SSF52343">
    <property type="entry name" value="Ferredoxin reductase-like, C-terminal NADP-linked domain"/>
    <property type="match status" value="1"/>
</dbReference>
<evidence type="ECO:0000313" key="19">
    <source>
        <dbReference type="EMBL" id="ONH65570.1"/>
    </source>
</evidence>
<dbReference type="GO" id="GO:0005741">
    <property type="term" value="C:mitochondrial outer membrane"/>
    <property type="evidence" value="ECO:0007669"/>
    <property type="project" value="UniProtKB-SubCell"/>
</dbReference>
<feature type="binding site" evidence="14">
    <location>
        <begin position="146"/>
        <end position="155"/>
    </location>
    <ligand>
        <name>FMN</name>
        <dbReference type="ChEBI" id="CHEBI:58210"/>
    </ligand>
</feature>
<dbReference type="InterPro" id="IPR039261">
    <property type="entry name" value="FNR_nucleotide-bd"/>
</dbReference>
<protein>
    <recommendedName>
        <fullName evidence="14 15">NADPH--cytochrome P450 reductase</fullName>
        <shortName evidence="14">CPR</shortName>
        <shortName evidence="14">P450R</shortName>
        <ecNumber evidence="14 15">1.6.2.4</ecNumber>
    </recommendedName>
</protein>
<evidence type="ECO:0000313" key="18">
    <source>
        <dbReference type="EMBL" id="CDR39486.1"/>
    </source>
</evidence>
<dbReference type="FunFam" id="3.40.50.360:FF:000036">
    <property type="entry name" value="NADPH--cytochrome P450 reductase"/>
    <property type="match status" value="1"/>
</dbReference>
<keyword evidence="20" id="KW-1185">Reference proteome</keyword>
<dbReference type="InterPro" id="IPR029039">
    <property type="entry name" value="Flavoprotein-like_sf"/>
</dbReference>
<dbReference type="GO" id="GO:0050661">
    <property type="term" value="F:NADP binding"/>
    <property type="evidence" value="ECO:0007669"/>
    <property type="project" value="UniProtKB-UniRule"/>
</dbReference>
<evidence type="ECO:0000259" key="17">
    <source>
        <dbReference type="PROSITE" id="PS51384"/>
    </source>
</evidence>
<dbReference type="Gene3D" id="3.40.50.360">
    <property type="match status" value="1"/>
</dbReference>
<dbReference type="PANTHER" id="PTHR19384:SF17">
    <property type="entry name" value="NADPH--CYTOCHROME P450 REDUCTASE"/>
    <property type="match status" value="1"/>
</dbReference>
<feature type="binding site" evidence="14">
    <location>
        <position position="181"/>
    </location>
    <ligand>
        <name>FMN</name>
        <dbReference type="ChEBI" id="CHEBI:58210"/>
    </ligand>
</feature>
<dbReference type="GO" id="GO:0050660">
    <property type="term" value="F:flavin adenine dinucleotide binding"/>
    <property type="evidence" value="ECO:0007669"/>
    <property type="project" value="UniProtKB-UniRule"/>
</dbReference>
<keyword evidence="14" id="KW-1000">Mitochondrion outer membrane</keyword>
<comment type="subcellular location">
    <subcellularLocation>
        <location evidence="14">Endoplasmic reticulum membrane</location>
        <topology evidence="14">Single-pass membrane protein</topology>
        <orientation evidence="14">Cytoplasmic side</orientation>
    </subcellularLocation>
    <subcellularLocation>
        <location evidence="14">Mitochondrion outer membrane</location>
        <topology evidence="14">Single-pass membrane protein</topology>
        <orientation evidence="14">Cytoplasmic side</orientation>
    </subcellularLocation>
    <subcellularLocation>
        <location evidence="14">Cell membrane</location>
        <topology evidence="14">Single-pass membrane protein</topology>
        <orientation evidence="14">Cytoplasmic side</orientation>
    </subcellularLocation>
</comment>
<dbReference type="Gene3D" id="2.40.30.10">
    <property type="entry name" value="Translation factors"/>
    <property type="match status" value="1"/>
</dbReference>
<organism evidence="18">
    <name type="scientific">Cyberlindnera fabianii</name>
    <name type="common">Yeast</name>
    <name type="synonym">Hansenula fabianii</name>
    <dbReference type="NCBI Taxonomy" id="36022"/>
    <lineage>
        <taxon>Eukaryota</taxon>
        <taxon>Fungi</taxon>
        <taxon>Dikarya</taxon>
        <taxon>Ascomycota</taxon>
        <taxon>Saccharomycotina</taxon>
        <taxon>Saccharomycetes</taxon>
        <taxon>Phaffomycetales</taxon>
        <taxon>Phaffomycetaceae</taxon>
        <taxon>Cyberlindnera</taxon>
    </lineage>
</organism>
<dbReference type="PRINTS" id="PR00369">
    <property type="entry name" value="FLAVODOXIN"/>
</dbReference>
<evidence type="ECO:0000256" key="10">
    <source>
        <dbReference type="ARBA" id="ARBA00023011"/>
    </source>
</evidence>
<feature type="binding site" evidence="14">
    <location>
        <begin position="464"/>
        <end position="467"/>
    </location>
    <ligand>
        <name>FAD</name>
        <dbReference type="ChEBI" id="CHEBI:57692"/>
    </ligand>
</feature>
<evidence type="ECO:0000256" key="14">
    <source>
        <dbReference type="HAMAP-Rule" id="MF_03212"/>
    </source>
</evidence>
<comment type="cofactor">
    <cofactor evidence="14">
        <name>FMN</name>
        <dbReference type="ChEBI" id="CHEBI:58210"/>
    </cofactor>
    <text evidence="14">Binds 1 FMN per monomer.</text>
</comment>
<dbReference type="FunFam" id="3.40.50.80:FF:000001">
    <property type="entry name" value="NADPH--cytochrome P450 reductase 1"/>
    <property type="match status" value="1"/>
</dbReference>
<keyword evidence="14" id="KW-0444">Lipid biosynthesis</keyword>
<feature type="binding site" evidence="14">
    <location>
        <begin position="431"/>
        <end position="434"/>
    </location>
    <ligand>
        <name>FAD</name>
        <dbReference type="ChEBI" id="CHEBI:57692"/>
    </ligand>
</feature>
<feature type="binding site" evidence="14">
    <location>
        <begin position="61"/>
        <end position="66"/>
    </location>
    <ligand>
        <name>FMN</name>
        <dbReference type="ChEBI" id="CHEBI:58210"/>
    </ligand>
</feature>
<evidence type="ECO:0000256" key="4">
    <source>
        <dbReference type="ARBA" id="ARBA00022824"/>
    </source>
</evidence>
<dbReference type="Pfam" id="PF00258">
    <property type="entry name" value="Flavodoxin_1"/>
    <property type="match status" value="1"/>
</dbReference>
<dbReference type="InterPro" id="IPR001709">
    <property type="entry name" value="Flavoprot_Pyr_Nucl_cyt_Rdtase"/>
</dbReference>
<evidence type="ECO:0000256" key="15">
    <source>
        <dbReference type="PIRNR" id="PIRNR000208"/>
    </source>
</evidence>
<dbReference type="GO" id="GO:0005789">
    <property type="term" value="C:endoplasmic reticulum membrane"/>
    <property type="evidence" value="ECO:0007669"/>
    <property type="project" value="UniProtKB-SubCell"/>
</dbReference>
<evidence type="ECO:0000256" key="9">
    <source>
        <dbReference type="ARBA" id="ARBA00023002"/>
    </source>
</evidence>
<dbReference type="InterPro" id="IPR017927">
    <property type="entry name" value="FAD-bd_FR_type"/>
</dbReference>
<keyword evidence="9 14" id="KW-0560">Oxidoreductase</keyword>
<evidence type="ECO:0000256" key="1">
    <source>
        <dbReference type="ARBA" id="ARBA00022630"/>
    </source>
</evidence>
<evidence type="ECO:0000256" key="2">
    <source>
        <dbReference type="ARBA" id="ARBA00022643"/>
    </source>
</evidence>
<dbReference type="Proteomes" id="UP000189513">
    <property type="component" value="Unassembled WGS sequence"/>
</dbReference>
<evidence type="ECO:0000256" key="8">
    <source>
        <dbReference type="ARBA" id="ARBA00022989"/>
    </source>
</evidence>
<evidence type="ECO:0000256" key="7">
    <source>
        <dbReference type="ARBA" id="ARBA00022955"/>
    </source>
</evidence>
<evidence type="ECO:0000256" key="11">
    <source>
        <dbReference type="ARBA" id="ARBA00023136"/>
    </source>
</evidence>
<dbReference type="Pfam" id="PF00175">
    <property type="entry name" value="NAD_binding_1"/>
    <property type="match status" value="1"/>
</dbReference>
<dbReference type="EMBL" id="LK052888">
    <property type="protein sequence ID" value="CDR39486.1"/>
    <property type="molecule type" value="Genomic_DNA"/>
</dbReference>
<dbReference type="InterPro" id="IPR023173">
    <property type="entry name" value="NADPH_Cyt_P450_Rdtase_alpha"/>
</dbReference>
<feature type="binding site" evidence="14">
    <location>
        <begin position="110"/>
        <end position="113"/>
    </location>
    <ligand>
        <name>FMN</name>
        <dbReference type="ChEBI" id="CHEBI:58210"/>
    </ligand>
</feature>
<dbReference type="Gene3D" id="3.40.50.80">
    <property type="entry name" value="Nucleotide-binding domain of ferredoxin-NADP reductase (FNR) module"/>
    <property type="match status" value="1"/>
</dbReference>
<dbReference type="CDD" id="cd06204">
    <property type="entry name" value="CYPOR"/>
    <property type="match status" value="1"/>
</dbReference>
<dbReference type="EC" id="1.6.2.4" evidence="14 15"/>
<evidence type="ECO:0000256" key="12">
    <source>
        <dbReference type="ARBA" id="ARBA00023166"/>
    </source>
</evidence>
<dbReference type="GO" id="GO:0010181">
    <property type="term" value="F:FMN binding"/>
    <property type="evidence" value="ECO:0007669"/>
    <property type="project" value="UniProtKB-UniRule"/>
</dbReference>
<keyword evidence="8" id="KW-1133">Transmembrane helix</keyword>
<dbReference type="Gene3D" id="1.20.990.10">
    <property type="entry name" value="NADPH-cytochrome p450 Reductase, Chain A, domain 3"/>
    <property type="match status" value="1"/>
</dbReference>
<evidence type="ECO:0000313" key="20">
    <source>
        <dbReference type="Proteomes" id="UP000189513"/>
    </source>
</evidence>
<dbReference type="SUPFAM" id="SSF63380">
    <property type="entry name" value="Riboflavin synthase domain-like"/>
    <property type="match status" value="1"/>
</dbReference>
<dbReference type="STRING" id="36022.A0A061AVX8"/>
<evidence type="ECO:0000256" key="5">
    <source>
        <dbReference type="ARBA" id="ARBA00022827"/>
    </source>
</evidence>
<keyword evidence="14" id="KW-0496">Mitochondrion</keyword>
<keyword evidence="13 14" id="KW-0753">Steroid metabolism</keyword>
<reference evidence="18" key="1">
    <citation type="journal article" date="2014" name="Genome Announc.">
        <title>Genome sequence of the yeast Cyberlindnera fabianii (Hansenula fabianii).</title>
        <authorList>
            <person name="Freel K.C."/>
            <person name="Sarilar V."/>
            <person name="Neuveglise C."/>
            <person name="Devillers H."/>
            <person name="Friedrich A."/>
            <person name="Schacherer J."/>
        </authorList>
    </citation>
    <scope>NUCLEOTIDE SEQUENCE</scope>
    <source>
        <strain evidence="18">YJS4271</strain>
    </source>
</reference>
<dbReference type="InterPro" id="IPR001433">
    <property type="entry name" value="OxRdtase_FAD/NAD-bd"/>
</dbReference>
<keyword evidence="4 14" id="KW-0256">Endoplasmic reticulum</keyword>
<dbReference type="PRINTS" id="PR00371">
    <property type="entry name" value="FPNCR"/>
</dbReference>
<feature type="binding site" evidence="14">
    <location>
        <begin position="596"/>
        <end position="600"/>
    </location>
    <ligand>
        <name>NADP(+)</name>
        <dbReference type="ChEBI" id="CHEBI:58349"/>
    </ligand>
</feature>
<dbReference type="InterPro" id="IPR017938">
    <property type="entry name" value="Riboflavin_synthase-like_b-brl"/>
</dbReference>
<keyword evidence="6 14" id="KW-0521">NADP</keyword>
<keyword evidence="2 14" id="KW-0288">FMN</keyword>
<evidence type="ECO:0000256" key="6">
    <source>
        <dbReference type="ARBA" id="ARBA00022857"/>
    </source>
</evidence>
<comment type="similarity">
    <text evidence="14">Belongs to the NADPH--cytochrome P450 reductase family.</text>
</comment>
<dbReference type="InterPro" id="IPR008254">
    <property type="entry name" value="Flavodoxin/NO_synth"/>
</dbReference>
<keyword evidence="12 14" id="KW-1207">Sterol metabolism</keyword>
<keyword evidence="1 14" id="KW-0285">Flavoprotein</keyword>
<keyword evidence="10 14" id="KW-0756">Sterol biosynthesis</keyword>
<dbReference type="HAMAP" id="MF_03212">
    <property type="entry name" value="NCPR"/>
    <property type="match status" value="1"/>
</dbReference>
<keyword evidence="14" id="KW-0443">Lipid metabolism</keyword>
<keyword evidence="7 14" id="KW-0752">Steroid biosynthesis</keyword>
<dbReference type="GO" id="GO:0006696">
    <property type="term" value="P:ergosterol biosynthetic process"/>
    <property type="evidence" value="ECO:0007669"/>
    <property type="project" value="UniProtKB-UniRule"/>
</dbReference>
<comment type="caution">
    <text evidence="14">Lacks conserved residue(s) required for the propagation of feature annotation.</text>
</comment>
<dbReference type="GO" id="GO:0005886">
    <property type="term" value="C:plasma membrane"/>
    <property type="evidence" value="ECO:0007669"/>
    <property type="project" value="UniProtKB-SubCell"/>
</dbReference>
<gene>
    <name evidence="19" type="ORF">BON22_4440</name>
    <name evidence="18" type="ORF">CYFA0S_03e03906g</name>
</gene>
<keyword evidence="5 14" id="KW-0274">FAD</keyword>
<dbReference type="OMA" id="QKRYQRD"/>
<feature type="binding site" evidence="14">
    <location>
        <position position="275"/>
    </location>
    <ligand>
        <name>NADP(+)</name>
        <dbReference type="ChEBI" id="CHEBI:58349"/>
    </ligand>
</feature>
<dbReference type="PANTHER" id="PTHR19384">
    <property type="entry name" value="NITRIC OXIDE SYNTHASE-RELATED"/>
    <property type="match status" value="1"/>
</dbReference>
<dbReference type="PROSITE" id="PS51384">
    <property type="entry name" value="FAD_FR"/>
    <property type="match status" value="1"/>
</dbReference>
<dbReference type="Pfam" id="PF00667">
    <property type="entry name" value="FAD_binding_1"/>
    <property type="match status" value="1"/>
</dbReference>
<evidence type="ECO:0000256" key="3">
    <source>
        <dbReference type="ARBA" id="ARBA00022692"/>
    </source>
</evidence>
<evidence type="ECO:0000259" key="16">
    <source>
        <dbReference type="PROSITE" id="PS50902"/>
    </source>
</evidence>
<comment type="similarity">
    <text evidence="14">In the N-terminal section; belongs to the flavodoxin family.</text>
</comment>
<accession>A0A061AVX8</accession>
<dbReference type="OrthoDB" id="1856718at2759"/>
<feature type="binding site" evidence="14">
    <location>
        <position position="670"/>
    </location>
    <ligand>
        <name>FAD</name>
        <dbReference type="ChEBI" id="CHEBI:57692"/>
    </ligand>
</feature>
<feature type="binding site" evidence="14">
    <location>
        <position position="528"/>
    </location>
    <ligand>
        <name>NADP(+)</name>
        <dbReference type="ChEBI" id="CHEBI:58349"/>
    </ligand>
</feature>
<dbReference type="GO" id="GO:0005829">
    <property type="term" value="C:cytosol"/>
    <property type="evidence" value="ECO:0007669"/>
    <property type="project" value="TreeGrafter"/>
</dbReference>
<dbReference type="InterPro" id="IPR001094">
    <property type="entry name" value="Flavdoxin-like"/>
</dbReference>
<dbReference type="SUPFAM" id="SSF52218">
    <property type="entry name" value="Flavoproteins"/>
    <property type="match status" value="1"/>
</dbReference>
<reference evidence="20" key="2">
    <citation type="journal article" date="2017" name="Genome Announc.">
        <title>Genome sequences of Cyberlindnera fabianii 65, Pichia kudriavzevii 129, and Saccharomyces cerevisiae 131 isolated from fermented masau fruits in Zimbabwe.</title>
        <authorList>
            <person name="van Rijswijck I.M.H."/>
            <person name="Derks M.F.L."/>
            <person name="Abee T."/>
            <person name="de Ridder D."/>
            <person name="Smid E.J."/>
        </authorList>
    </citation>
    <scope>NUCLEOTIDE SEQUENCE [LARGE SCALE GENOMIC DNA]</scope>
    <source>
        <strain evidence="20">65</strain>
    </source>
</reference>
<reference evidence="19" key="3">
    <citation type="submission" date="2017-01" db="EMBL/GenBank/DDBJ databases">
        <authorList>
            <person name="Mah S.A."/>
            <person name="Swanson W.J."/>
            <person name="Moy G.W."/>
            <person name="Vacquier V.D."/>
        </authorList>
    </citation>
    <scope>NUCLEOTIDE SEQUENCE [LARGE SCALE GENOMIC DNA]</scope>
    <source>
        <strain evidence="19">65</strain>
    </source>
</reference>
<comment type="catalytic activity">
    <reaction evidence="14 15">
        <text>2 oxidized [cytochrome P450] + NADPH = 2 reduced [cytochrome P450] + NADP(+) + H(+)</text>
        <dbReference type="Rhea" id="RHEA:24040"/>
        <dbReference type="Rhea" id="RHEA-COMP:14627"/>
        <dbReference type="Rhea" id="RHEA-COMP:14628"/>
        <dbReference type="ChEBI" id="CHEBI:15378"/>
        <dbReference type="ChEBI" id="CHEBI:55376"/>
        <dbReference type="ChEBI" id="CHEBI:57783"/>
        <dbReference type="ChEBI" id="CHEBI:58349"/>
        <dbReference type="ChEBI" id="CHEBI:60344"/>
        <dbReference type="EC" id="1.6.2.4"/>
    </reaction>
</comment>
<proteinExistence type="inferred from homology"/>
<dbReference type="GO" id="GO:0003958">
    <property type="term" value="F:NADPH-hemoprotein reductase activity"/>
    <property type="evidence" value="ECO:0007669"/>
    <property type="project" value="UniProtKB-UniRule"/>
</dbReference>
<dbReference type="PROSITE" id="PS50902">
    <property type="entry name" value="FLAVODOXIN_LIKE"/>
    <property type="match status" value="1"/>
</dbReference>
<feature type="binding site" evidence="14">
    <location>
        <position position="632"/>
    </location>
    <ligand>
        <name>NADP(+)</name>
        <dbReference type="ChEBI" id="CHEBI:58349"/>
    </ligand>
</feature>
<dbReference type="EMBL" id="MPUK01000010">
    <property type="protein sequence ID" value="ONH65570.1"/>
    <property type="molecule type" value="Genomic_DNA"/>
</dbReference>
<keyword evidence="14" id="KW-1003">Cell membrane</keyword>
<dbReference type="InterPro" id="IPR023208">
    <property type="entry name" value="P450R"/>
</dbReference>
<dbReference type="PIRSF" id="PIRSF000208">
    <property type="entry name" value="P450R"/>
    <property type="match status" value="1"/>
</dbReference>
<comment type="cofactor">
    <cofactor evidence="14">
        <name>FAD</name>
        <dbReference type="ChEBI" id="CHEBI:57692"/>
    </cofactor>
    <text evidence="14">Binds 1 FAD per monomer.</text>
</comment>
<feature type="binding site" evidence="14">
    <location>
        <begin position="449"/>
        <end position="451"/>
    </location>
    <ligand>
        <name>FAD</name>
        <dbReference type="ChEBI" id="CHEBI:57692"/>
    </ligand>
</feature>
<name>A0A061AVX8_CYBFA</name>
<comment type="similarity">
    <text evidence="14 15">In the C-terminal section; belongs to the flavoprotein pyridine nucleotide cytochrome reductase family.</text>
</comment>
<feature type="domain" description="FAD-binding FR-type" evidence="17">
    <location>
        <begin position="256"/>
        <end position="500"/>
    </location>
</feature>
<keyword evidence="11 14" id="KW-0472">Membrane</keyword>
<keyword evidence="3" id="KW-0812">Transmembrane</keyword>
<dbReference type="VEuPathDB" id="FungiDB:BON22_4440"/>
<sequence>MALDTLDYSVLVALAVALLAYFSKGVLWAVADDGTRVVSDSRDIAEVVRENKKQYLIFYGSQTGTAEDYAHKYAKELKAKFKLNVMVADLADYDFETLNDLDCIVSFFIATYGEGDFPDQSVPFEEHVSTLSEGDLGNLKYTLFGLGNSTYEFFNGAAQKAYNSLNNAGATILGEFGKGDDGAGTLDEDYLAWKENTLDLLKDTLNLEESDAAFEPSLKLTKLDPGEFDEDKVYLGEPDKSYLTSTDLSKGPFDHAHPYLAPISSSKELFNSKGRSCIHAEFDLSNTDLRYSTGDHLAVWPSNSNEKLEKFLKITNLWEDKDHVIDLKPLDSTVSIPFPTPCTIEAIFRNYKEISGPVSRQTLANLKQFAPNANAKEECDRLSKSKNVFAEEIHAKKYDLADVLELLSGGARWTTLSLEFLIESIPHLQPRYYSISSSNLSEKTTIHITAVVEAEKFEDRTITGVATNLIRNIELEQNKESATPFQTYDLKGPRGSFAPFKLPVHVRKSTFRLPTNASAPVIMIGPGTGVAPFRGFIRDRVAQAQQGKEFGKMILFFGCRNSQEDFLYKEEWPQYAKALGESFEMVNAFSREGKEKVYVQHKLYERKDEIMKLIDAGAFIYVCGDAAKMARDVNDTLCKILAESKNFPEEKAHEILKNFRTLNKYQEDVW</sequence>
<evidence type="ECO:0000256" key="13">
    <source>
        <dbReference type="ARBA" id="ARBA00023221"/>
    </source>
</evidence>
<dbReference type="AlphaFoldDB" id="A0A061AVX8"/>
<comment type="function">
    <text evidence="14">This enzyme is required for electron transfer from NADP to cytochrome P450 in microsomes. It can also provide electron transfer to heme oxygenase and cytochrome B5. Involved in ergosterol biosynthesis.</text>
</comment>
<dbReference type="InterPro" id="IPR003097">
    <property type="entry name" value="CysJ-like_FAD-binding"/>
</dbReference>